<dbReference type="EMBL" id="LFWZ01000051">
    <property type="protein sequence ID" value="KON29791.1"/>
    <property type="molecule type" value="Genomic_DNA"/>
</dbReference>
<dbReference type="Pfam" id="PF05853">
    <property type="entry name" value="BKACE"/>
    <property type="match status" value="1"/>
</dbReference>
<dbReference type="GO" id="GO:0043720">
    <property type="term" value="F:3-keto-5-aminohexanoate cleavage activity"/>
    <property type="evidence" value="ECO:0007669"/>
    <property type="project" value="InterPro"/>
</dbReference>
<sequence>MTEEPYEYVKRLRTVHAPISPEGIDAHYGHYRRPRIPTMDGKVVIEAAIPGWQPVWWWRERGVERLPPGAEGGATCIQEQADAIIECVKAGAAVVHTQPRDPSDGLSRVHAPELLAEIMDRAFSEVDFITAHHTWGWDFARGWETDYVSYPRELLELGKGNKYVQCGMVMSMPGYDQGAAIHSKRAIAEGTRFFEENRIKPMFSVEAFAFERYKETLFDTGVARWKPYWIAVQLGKHVDQLTWQDPWSYRLTINCMEMVKRNMPGEDVFLGVPPAGRNWLPMTVVALLYGAQVVRVGLEDQFYLWPHRDDIPQKASDTVELLVRIVKDLGREVATVDEAREITGVELTTKD</sequence>
<organism evidence="1 2">
    <name type="scientific">miscellaneous Crenarchaeota group-15 archaeon DG-45</name>
    <dbReference type="NCBI Taxonomy" id="1685127"/>
    <lineage>
        <taxon>Archaea</taxon>
        <taxon>Candidatus Bathyarchaeota</taxon>
        <taxon>MCG-15</taxon>
    </lineage>
</organism>
<accession>A0A0M0BN85</accession>
<gene>
    <name evidence="1" type="ORF">AC482_05595</name>
</gene>
<dbReference type="InterPro" id="IPR008567">
    <property type="entry name" value="BKACE"/>
</dbReference>
<reference evidence="1 2" key="1">
    <citation type="submission" date="2015-06" db="EMBL/GenBank/DDBJ databases">
        <title>New insights into the roles of widespread benthic archaea in carbon and nitrogen cycling.</title>
        <authorList>
            <person name="Lazar C.S."/>
            <person name="Baker B.J."/>
            <person name="Seitz K.W."/>
            <person name="Hyde A.S."/>
            <person name="Dick G.J."/>
            <person name="Hinrichs K.-U."/>
            <person name="Teske A.P."/>
        </authorList>
    </citation>
    <scope>NUCLEOTIDE SEQUENCE [LARGE SCALE GENOMIC DNA]</scope>
    <source>
        <strain evidence="1">DG-45</strain>
    </source>
</reference>
<evidence type="ECO:0000313" key="1">
    <source>
        <dbReference type="EMBL" id="KON29791.1"/>
    </source>
</evidence>
<name>A0A0M0BN85_9ARCH</name>
<dbReference type="AlphaFoldDB" id="A0A0M0BN85"/>
<protein>
    <recommendedName>
        <fullName evidence="3">3-keto-5-aminohexanoate cleavage protein</fullName>
    </recommendedName>
</protein>
<dbReference type="Proteomes" id="UP000037210">
    <property type="component" value="Unassembled WGS sequence"/>
</dbReference>
<proteinExistence type="predicted"/>
<dbReference type="Gene3D" id="3.20.20.70">
    <property type="entry name" value="Aldolase class I"/>
    <property type="match status" value="1"/>
</dbReference>
<evidence type="ECO:0000313" key="2">
    <source>
        <dbReference type="Proteomes" id="UP000037210"/>
    </source>
</evidence>
<comment type="caution">
    <text evidence="1">The sequence shown here is derived from an EMBL/GenBank/DDBJ whole genome shotgun (WGS) entry which is preliminary data.</text>
</comment>
<evidence type="ECO:0008006" key="3">
    <source>
        <dbReference type="Google" id="ProtNLM"/>
    </source>
</evidence>
<dbReference type="InterPro" id="IPR013785">
    <property type="entry name" value="Aldolase_TIM"/>
</dbReference>